<keyword evidence="2" id="KW-0812">Transmembrane</keyword>
<gene>
    <name evidence="5" type="ORF">DTK66_04900</name>
</gene>
<feature type="transmembrane region" description="Helical" evidence="2">
    <location>
        <begin position="448"/>
        <end position="465"/>
    </location>
</feature>
<name>A0ABR8P6T8_9LACO</name>
<evidence type="ECO:0000256" key="1">
    <source>
        <dbReference type="SAM" id="MobiDB-lite"/>
    </source>
</evidence>
<dbReference type="InterPro" id="IPR048389">
    <property type="entry name" value="YciQ-like_C"/>
</dbReference>
<evidence type="ECO:0000259" key="3">
    <source>
        <dbReference type="Pfam" id="PF09972"/>
    </source>
</evidence>
<evidence type="ECO:0000256" key="2">
    <source>
        <dbReference type="SAM" id="Phobius"/>
    </source>
</evidence>
<keyword evidence="2" id="KW-1133">Transmembrane helix</keyword>
<sequence>MKLTKNKTSIILVIVLTALFGLSFLNRAAASDKRDYQIKQNDIYVKVNRDGSADVTQQVHYQFNGEYQGVFIVQDTKGLGKISRIQIANENLPIQQLLQDQKEYFSRAANLGPDDQTLPLNSYLKYDDYFYQPNTDADGENTKGDYRIVTSVPTDAKKQVITYHYRLSAVAKRYLDTGEINWKIVGRSWQRQLQKVNITIEMPATKGQQALWVHGAKYEHKVWQKHTATVKLTAENVDQYLEIHLLFPKNAIAKAPLHASNRVAIVQRQERRIDLIAQFLIMRRPINYLIIALGLIIPFGIYGLYWLVCDRRNLLKRDHTSEHLHRFELPSLPPMQVASIYQANIKEETGMIPLATDLAALQLAGNIEVKQIKRDKIIKWVKGTADDSPFIYFLTHDYGDKNNQVSLAKLKNDDGNILYHRWLNTKEKWQTFGERPNSAKTAFDKFSCIYLLAAVVVAFLCARLVTNGFSIALLIRTITRVGVILLIGLGLSVWRPFEKIEQRIFGKYNFKISHCLYIYGLGIIACLLIFVLSYVAPEIKILGLSFKTISQPLIAGTFLCGLGLQALNMLIDYRYTSYSKKEYQDLVDILQFKQMIHDIGRFDKKQLPAQILWGEYYVYATAVGETSEFINGLNKQFGAKLVKENLDQQLQGFSANDWLIQNFANGIILNSENLTTSSDTGSSTDSSFGNWGSSGGAGGDSGGGAF</sequence>
<evidence type="ECO:0000313" key="6">
    <source>
        <dbReference type="Proteomes" id="UP000704341"/>
    </source>
</evidence>
<dbReference type="RefSeq" id="WP_191667946.1">
    <property type="nucleotide sequence ID" value="NZ_QORN01000018.1"/>
</dbReference>
<evidence type="ECO:0000259" key="4">
    <source>
        <dbReference type="Pfam" id="PF20990"/>
    </source>
</evidence>
<accession>A0ABR8P6T8</accession>
<feature type="transmembrane region" description="Helical" evidence="2">
    <location>
        <begin position="549"/>
        <end position="571"/>
    </location>
</feature>
<dbReference type="Pfam" id="PF20990">
    <property type="entry name" value="DUF2207_C"/>
    <property type="match status" value="1"/>
</dbReference>
<dbReference type="InterPro" id="IPR018702">
    <property type="entry name" value="DUF2207"/>
</dbReference>
<evidence type="ECO:0000313" key="5">
    <source>
        <dbReference type="EMBL" id="MBD5806457.1"/>
    </source>
</evidence>
<protein>
    <submittedName>
        <fullName evidence="5">DUF2207 domain-containing protein</fullName>
    </submittedName>
</protein>
<feature type="region of interest" description="Disordered" evidence="1">
    <location>
        <begin position="679"/>
        <end position="706"/>
    </location>
</feature>
<proteinExistence type="predicted"/>
<keyword evidence="2" id="KW-0472">Membrane</keyword>
<feature type="domain" description="Predicted membrane protein YciQ-like C-terminal" evidence="4">
    <location>
        <begin position="511"/>
        <end position="628"/>
    </location>
</feature>
<feature type="transmembrane region" description="Helical" evidence="2">
    <location>
        <begin position="471"/>
        <end position="494"/>
    </location>
</feature>
<feature type="domain" description="DUF2207" evidence="3">
    <location>
        <begin position="38"/>
        <end position="247"/>
    </location>
</feature>
<feature type="transmembrane region" description="Helical" evidence="2">
    <location>
        <begin position="288"/>
        <end position="308"/>
    </location>
</feature>
<dbReference type="EMBL" id="QORN01000018">
    <property type="protein sequence ID" value="MBD5806457.1"/>
    <property type="molecule type" value="Genomic_DNA"/>
</dbReference>
<reference evidence="5 6" key="1">
    <citation type="submission" date="2018-07" db="EMBL/GenBank/DDBJ databases">
        <title>Phylogenomic Insights into understanding Host Adaptation of Lactobacillus reuteri by a novel species, Lactobacillus spp. M31.</title>
        <authorList>
            <person name="Sharma S."/>
            <person name="Patil P."/>
            <person name="Korpole S."/>
            <person name="Patil P.B."/>
        </authorList>
    </citation>
    <scope>NUCLEOTIDE SEQUENCE [LARGE SCALE GENOMIC DNA]</scope>
    <source>
        <strain evidence="5 6">M31</strain>
    </source>
</reference>
<organism evidence="5 6">
    <name type="scientific">Limosilactobacillus walteri</name>
    <dbReference type="NCBI Taxonomy" id="2268022"/>
    <lineage>
        <taxon>Bacteria</taxon>
        <taxon>Bacillati</taxon>
        <taxon>Bacillota</taxon>
        <taxon>Bacilli</taxon>
        <taxon>Lactobacillales</taxon>
        <taxon>Lactobacillaceae</taxon>
        <taxon>Limosilactobacillus</taxon>
    </lineage>
</organism>
<dbReference type="Pfam" id="PF09972">
    <property type="entry name" value="DUF2207"/>
    <property type="match status" value="1"/>
</dbReference>
<dbReference type="Proteomes" id="UP000704341">
    <property type="component" value="Unassembled WGS sequence"/>
</dbReference>
<feature type="transmembrane region" description="Helical" evidence="2">
    <location>
        <begin position="515"/>
        <end position="537"/>
    </location>
</feature>
<comment type="caution">
    <text evidence="5">The sequence shown here is derived from an EMBL/GenBank/DDBJ whole genome shotgun (WGS) entry which is preliminary data.</text>
</comment>
<feature type="compositionally biased region" description="Gly residues" evidence="1">
    <location>
        <begin position="692"/>
        <end position="706"/>
    </location>
</feature>
<keyword evidence="6" id="KW-1185">Reference proteome</keyword>
<feature type="compositionally biased region" description="Low complexity" evidence="1">
    <location>
        <begin position="679"/>
        <end position="691"/>
    </location>
</feature>